<protein>
    <submittedName>
        <fullName evidence="1">Uncharacterized protein</fullName>
    </submittedName>
</protein>
<dbReference type="AlphaFoldDB" id="A0A3N2DNQ5"/>
<comment type="caution">
    <text evidence="1">The sequence shown here is derived from an EMBL/GenBank/DDBJ whole genome shotgun (WGS) entry which is preliminary data.</text>
</comment>
<proteinExistence type="predicted"/>
<name>A0A3N2DNQ5_9GAMM</name>
<dbReference type="Pfam" id="PF20101">
    <property type="entry name" value="DUF6491"/>
    <property type="match status" value="1"/>
</dbReference>
<keyword evidence="2" id="KW-1185">Reference proteome</keyword>
<sequence length="174" mass="19329">MLVISEMDCFLFNHAVFKESRVKIKHAFNPVIIATLFIAVVLSGCSSTPKIPDSVYLFDNLEQVKSVNNFRLDGWVKIDNRSLIVRSSPSKSYLMVLAYPNPDLRFNDALMISSTAGSVNANFDTVSVVSKSATNIPVPISAIYKISSRDEEKAVKAEIENRTKLFQQQLAPAN</sequence>
<gene>
    <name evidence="1" type="ORF">EDC56_1890</name>
</gene>
<accession>A0A3N2DNQ5</accession>
<evidence type="ECO:0000313" key="2">
    <source>
        <dbReference type="Proteomes" id="UP000275394"/>
    </source>
</evidence>
<reference evidence="1 2" key="1">
    <citation type="submission" date="2018-11" db="EMBL/GenBank/DDBJ databases">
        <title>Genomic Encyclopedia of Type Strains, Phase IV (KMG-IV): sequencing the most valuable type-strain genomes for metagenomic binning, comparative biology and taxonomic classification.</title>
        <authorList>
            <person name="Goeker M."/>
        </authorList>
    </citation>
    <scope>NUCLEOTIDE SEQUENCE [LARGE SCALE GENOMIC DNA]</scope>
    <source>
        <strain evidence="1 2">DSM 100316</strain>
    </source>
</reference>
<dbReference type="Proteomes" id="UP000275394">
    <property type="component" value="Unassembled WGS sequence"/>
</dbReference>
<dbReference type="InterPro" id="IPR045500">
    <property type="entry name" value="DUF6491"/>
</dbReference>
<organism evidence="1 2">
    <name type="scientific">Sinobacterium caligoides</name>
    <dbReference type="NCBI Taxonomy" id="933926"/>
    <lineage>
        <taxon>Bacteria</taxon>
        <taxon>Pseudomonadati</taxon>
        <taxon>Pseudomonadota</taxon>
        <taxon>Gammaproteobacteria</taxon>
        <taxon>Cellvibrionales</taxon>
        <taxon>Spongiibacteraceae</taxon>
        <taxon>Sinobacterium</taxon>
    </lineage>
</organism>
<evidence type="ECO:0000313" key="1">
    <source>
        <dbReference type="EMBL" id="ROS01448.1"/>
    </source>
</evidence>
<dbReference type="EMBL" id="RKHR01000004">
    <property type="protein sequence ID" value="ROS01448.1"/>
    <property type="molecule type" value="Genomic_DNA"/>
</dbReference>